<dbReference type="AlphaFoldDB" id="A0A1T4SI26"/>
<sequence length="293" mass="33596">MVLRLVNRYEEVAHGEIKASADRWNLSVYPKVRLADVIDLDSLGVVGELKRYGLQAHFDFVVCRNQWEPDYAVEFDGRYHSMPVQIARDQKKNQLCALARFPILRINSKYLSPTFGSMSLLAWLMDVYELQLGFEEQQARGAIPPDEPFDPFFFMSVDPKDERFPYWFSAKPRIRLQQLHKRGTIIDWGSSGFIGYDGNDIMRGIEYIRLSEAMGTYVLTAMRPQQFPLCFSDLLDEILCVQLADRVFSWLRGEVAPTPLAEIYAIADRMRQSLTLGRAHGYGPAVAPERNSA</sequence>
<organism evidence="2 3">
    <name type="scientific">Enhydrobacter aerosaccus</name>
    <dbReference type="NCBI Taxonomy" id="225324"/>
    <lineage>
        <taxon>Bacteria</taxon>
        <taxon>Pseudomonadati</taxon>
        <taxon>Pseudomonadota</taxon>
        <taxon>Alphaproteobacteria</taxon>
        <taxon>Hyphomicrobiales</taxon>
        <taxon>Enhydrobacter</taxon>
    </lineage>
</organism>
<dbReference type="OrthoDB" id="5185462at2"/>
<gene>
    <name evidence="2" type="ORF">SAMN02745126_04716</name>
</gene>
<evidence type="ECO:0000313" key="3">
    <source>
        <dbReference type="Proteomes" id="UP000190092"/>
    </source>
</evidence>
<dbReference type="Proteomes" id="UP000190092">
    <property type="component" value="Unassembled WGS sequence"/>
</dbReference>
<name>A0A1T4SI26_9HYPH</name>
<dbReference type="Pfam" id="PF10881">
    <property type="entry name" value="DUF2726"/>
    <property type="match status" value="1"/>
</dbReference>
<accession>A0A1T4SI26</accession>
<keyword evidence="3" id="KW-1185">Reference proteome</keyword>
<evidence type="ECO:0000259" key="1">
    <source>
        <dbReference type="Pfam" id="PF10881"/>
    </source>
</evidence>
<proteinExistence type="predicted"/>
<feature type="domain" description="DUF2726" evidence="1">
    <location>
        <begin position="5"/>
        <end position="109"/>
    </location>
</feature>
<dbReference type="InterPro" id="IPR024402">
    <property type="entry name" value="DUF2726"/>
</dbReference>
<protein>
    <recommendedName>
        <fullName evidence="1">DUF2726 domain-containing protein</fullName>
    </recommendedName>
</protein>
<dbReference type="Gene3D" id="3.40.960.10">
    <property type="entry name" value="VSR Endonuclease"/>
    <property type="match status" value="1"/>
</dbReference>
<evidence type="ECO:0000313" key="2">
    <source>
        <dbReference type="EMBL" id="SKA27872.1"/>
    </source>
</evidence>
<dbReference type="EMBL" id="FUWJ01000008">
    <property type="protein sequence ID" value="SKA27872.1"/>
    <property type="molecule type" value="Genomic_DNA"/>
</dbReference>
<dbReference type="RefSeq" id="WP_085936451.1">
    <property type="nucleotide sequence ID" value="NZ_FUWJ01000008.1"/>
</dbReference>
<reference evidence="3" key="1">
    <citation type="submission" date="2017-02" db="EMBL/GenBank/DDBJ databases">
        <authorList>
            <person name="Varghese N."/>
            <person name="Submissions S."/>
        </authorList>
    </citation>
    <scope>NUCLEOTIDE SEQUENCE [LARGE SCALE GENOMIC DNA]</scope>
    <source>
        <strain evidence="3">ATCC 27094</strain>
    </source>
</reference>